<dbReference type="SUPFAM" id="SSF55781">
    <property type="entry name" value="GAF domain-like"/>
    <property type="match status" value="1"/>
</dbReference>
<reference evidence="1 2" key="1">
    <citation type="submission" date="2020-02" db="EMBL/GenBank/DDBJ databases">
        <title>Complete genome sequence of Flavobacteriaceae bacterium.</title>
        <authorList>
            <person name="Kim S.-J."/>
            <person name="Kim Y.-S."/>
            <person name="Kim K.-H."/>
        </authorList>
    </citation>
    <scope>NUCLEOTIDE SEQUENCE [LARGE SCALE GENOMIC DNA]</scope>
    <source>
        <strain evidence="1 2">RR4-40</strain>
    </source>
</reference>
<name>A0A6G6GKN1_9FLAO</name>
<dbReference type="Proteomes" id="UP000505306">
    <property type="component" value="Chromosome"/>
</dbReference>
<protein>
    <submittedName>
        <fullName evidence="1">GAF domain-containing protein</fullName>
    </submittedName>
</protein>
<keyword evidence="2" id="KW-1185">Reference proteome</keyword>
<evidence type="ECO:0000313" key="1">
    <source>
        <dbReference type="EMBL" id="QIE58251.1"/>
    </source>
</evidence>
<dbReference type="KEGG" id="mgel:G5B37_01310"/>
<evidence type="ECO:0000313" key="2">
    <source>
        <dbReference type="Proteomes" id="UP000505306"/>
    </source>
</evidence>
<gene>
    <name evidence="1" type="ORF">G5B37_01310</name>
</gene>
<sequence>MNDLDRDFPLDLKISFKVLFEKHKENLANGNTFQKRRAEEVLAIAKKFPKLTTGIESDADLEKLRPEIDFILEDIFPSVLQTNEIKIAGAPFQLKPFKTTARYDAIKANADSTYVMQLSDMSDDEFYILGCSLILRSHYGYNIDFRRPYFYDIPDANGVMKSYKVLYNGDFGYIEKTDKAVAISEKDVAELIDNFGNIELWKSKFPPKSWKFYGFVIANMYDATTDVSISNFKTNLLSIESKKENFAESFKGILKSLYGIQDLEVGFTMFDSESDSFEKPFEANSYILNKKPKEKCATALCEASHYTLFKQKQFYCISDVAHYAKEYPTNVLYKKLQKQNVGSAIIVPVVDNDELYGVLEVVSTTPKLLNSINANKLHDILPNLLDTVKRSKVQEENEIELMIQEECTSIHTSVHWKFRKEAERVIKLQQAGNQAYFREIVFENVHPLYGQIDIKGSSEARNNATKLDLVLQLEHVQKIIKKIYLSEELPIYEHIDFRIATFLEEIHVEDLQVNTERHVLEFIKYEIIPLFSHLSKKNDGLKALVDEYNDLVESSTGLVYNHRRDYDESVTLINKRMAAIIDRKQRDAQLMYPHYFERFKTDGVEHNLYIGESITRKKSFHKVYLYNLRLWQLQVMCEMENQFYKIKSNLPIPLDAASMILAFNAPLSLRFRMDEKRFDVDGTYNARYEVIKKRVDKAAIKGTDERITQAGKISIIYSQEEDEREYLKYISFLQNKKQLDTDVELLEVEDLQGVTGLKAIRVSVLYSGMSKNDSKEYYTYEDLMNHINN</sequence>
<dbReference type="RefSeq" id="WP_164678258.1">
    <property type="nucleotide sequence ID" value="NZ_CP049057.1"/>
</dbReference>
<dbReference type="AlphaFoldDB" id="A0A6G6GKN1"/>
<dbReference type="EMBL" id="CP049057">
    <property type="protein sequence ID" value="QIE58251.1"/>
    <property type="molecule type" value="Genomic_DNA"/>
</dbReference>
<proteinExistence type="predicted"/>
<accession>A0A6G6GKN1</accession>
<organism evidence="1 2">
    <name type="scientific">Rasiella rasia</name>
    <dbReference type="NCBI Taxonomy" id="2744027"/>
    <lineage>
        <taxon>Bacteria</taxon>
        <taxon>Pseudomonadati</taxon>
        <taxon>Bacteroidota</taxon>
        <taxon>Flavobacteriia</taxon>
        <taxon>Flavobacteriales</taxon>
        <taxon>Flavobacteriaceae</taxon>
        <taxon>Rasiella</taxon>
    </lineage>
</organism>